<gene>
    <name evidence="2" type="ORF">VEZ01S_09_00040</name>
</gene>
<accession>U3AH42</accession>
<dbReference type="Proteomes" id="UP000016562">
    <property type="component" value="Unassembled WGS sequence"/>
</dbReference>
<dbReference type="STRING" id="1219080.VEZ01S_09_00040"/>
<evidence type="ECO:0000313" key="2">
    <source>
        <dbReference type="EMBL" id="GAD79236.1"/>
    </source>
</evidence>
<protein>
    <recommendedName>
        <fullName evidence="1">Shedu protein SduA C-terminal domain-containing protein</fullName>
    </recommendedName>
</protein>
<comment type="caution">
    <text evidence="2">The sequence shown here is derived from an EMBL/GenBank/DDBJ whole genome shotgun (WGS) entry which is preliminary data.</text>
</comment>
<dbReference type="eggNOG" id="ENOG5031B9I">
    <property type="taxonomic scope" value="Bacteria"/>
</dbReference>
<sequence>MAVGSIGKKQAKSGNVGYSDPVTIHETTRSRIDFVPFYITKSQGVELAGKIITYKKDKTSFGWLPVDEKSVSLQAGSLLKLYEAIKSHVAVKDETEGDFLLIRVNDGTAQLAEHDPQSVANALTAVLSQTEIVKHLENTDLSDELANALKGSIRLKDMKSAVNQLRNHLYNQENDEKIYQKWCEEYPWAFGNAYVVNDDVRAISPHDHLDLMLSNVIGGFRDIIELKRPNMEVLNYDSSHRNFYFSSEVSKAIGQCHRYMDVFNDVASKGLADHPEIVAYHPRATIVIGRSYDWSPEKHKALHGLNSRLTSLSIMTYDHLLNQGERLVNLLEPSQCTKNESNSIDNDDWLDFEF</sequence>
<proteinExistence type="predicted"/>
<evidence type="ECO:0000259" key="1">
    <source>
        <dbReference type="Pfam" id="PF14082"/>
    </source>
</evidence>
<organism evidence="2 3">
    <name type="scientific">Vibrio ezurae NBRC 102218</name>
    <dbReference type="NCBI Taxonomy" id="1219080"/>
    <lineage>
        <taxon>Bacteria</taxon>
        <taxon>Pseudomonadati</taxon>
        <taxon>Pseudomonadota</taxon>
        <taxon>Gammaproteobacteria</taxon>
        <taxon>Vibrionales</taxon>
        <taxon>Vibrionaceae</taxon>
        <taxon>Vibrio</taxon>
    </lineage>
</organism>
<dbReference type="EMBL" id="BATM01000009">
    <property type="protein sequence ID" value="GAD79236.1"/>
    <property type="molecule type" value="Genomic_DNA"/>
</dbReference>
<reference evidence="2 3" key="1">
    <citation type="submission" date="2013-09" db="EMBL/GenBank/DDBJ databases">
        <title>Whole genome shotgun sequence of Vibrio ezurae NBRC 102218.</title>
        <authorList>
            <person name="Yoshida I."/>
            <person name="Hosoyama A."/>
            <person name="Numata M."/>
            <person name="Hashimoto M."/>
            <person name="Hosoyama Y."/>
            <person name="Tsuchikane K."/>
            <person name="Noguchi M."/>
            <person name="Hirakata S."/>
            <person name="Ichikawa N."/>
            <person name="Ohji S."/>
            <person name="Yamazoe A."/>
            <person name="Fujita N."/>
        </authorList>
    </citation>
    <scope>NUCLEOTIDE SEQUENCE [LARGE SCALE GENOMIC DNA]</scope>
    <source>
        <strain evidence="2 3">NBRC 102218</strain>
    </source>
</reference>
<keyword evidence="3" id="KW-1185">Reference proteome</keyword>
<dbReference type="InterPro" id="IPR025359">
    <property type="entry name" value="SduA_C"/>
</dbReference>
<dbReference type="Pfam" id="PF14082">
    <property type="entry name" value="SduA_C"/>
    <property type="match status" value="1"/>
</dbReference>
<name>U3AH42_9VIBR</name>
<feature type="domain" description="Shedu protein SduA C-terminal" evidence="1">
    <location>
        <begin position="174"/>
        <end position="321"/>
    </location>
</feature>
<dbReference type="RefSeq" id="WP_021712947.1">
    <property type="nucleotide sequence ID" value="NZ_BATM01000009.1"/>
</dbReference>
<dbReference type="AlphaFoldDB" id="U3AH42"/>
<evidence type="ECO:0000313" key="3">
    <source>
        <dbReference type="Proteomes" id="UP000016562"/>
    </source>
</evidence>